<sequence>MTYLIAGVVVISLIAVLMLIFGKKGGGMSAGGSGEHKNQAQIIRLANKKLAKDPYDPEGLFPIGDIYFSKQLWDKAFPVYMQLSKLPREKLTEEEYFLVLLRCGICAVHQNKFQEAVMSLSEAYKLNSRNFEVNYYLGLACFKSQQYEKAIPCFKKALIAKSDAEGVYFYLGQALYFTKKYRDSLPCFKKALDEDPSNKEALYDMADAMTEEGHGEKAIKVFMHLRPDPVYGSKSCLHAGVYHRKVGDSETAIQDFEIGLKHENALPEIKLEIEYNLAQVYFEKNQVAKGLTLLKTIRNVNSNYKDVNALISRYQELSQNSNLQIYLSAGSSDFVTLCRKFIAARYKNALVKIQDINVGPVFTDIVADVSTLKWSNVEVYRFFRTSGSTGELYVREFHGHIQDIKADRGFCVSAGTFTEEGRKYTEGRPIDLIEKSELVKVLKVISI</sequence>
<evidence type="ECO:0000313" key="6">
    <source>
        <dbReference type="Proteomes" id="UP000578697"/>
    </source>
</evidence>
<dbReference type="SUPFAM" id="SSF48452">
    <property type="entry name" value="TPR-like"/>
    <property type="match status" value="1"/>
</dbReference>
<dbReference type="InterPro" id="IPR013105">
    <property type="entry name" value="TPR_2"/>
</dbReference>
<dbReference type="RefSeq" id="WP_184652237.1">
    <property type="nucleotide sequence ID" value="NZ_JACHFR010000002.1"/>
</dbReference>
<feature type="repeat" description="TPR" evidence="3">
    <location>
        <begin position="165"/>
        <end position="198"/>
    </location>
</feature>
<dbReference type="Gene3D" id="1.25.40.10">
    <property type="entry name" value="Tetratricopeptide repeat domain"/>
    <property type="match status" value="1"/>
</dbReference>
<dbReference type="PANTHER" id="PTHR44943:SF8">
    <property type="entry name" value="TPR REPEAT-CONTAINING PROTEIN MJ0263"/>
    <property type="match status" value="1"/>
</dbReference>
<dbReference type="GO" id="GO:0009307">
    <property type="term" value="P:DNA restriction-modification system"/>
    <property type="evidence" value="ECO:0007669"/>
    <property type="project" value="InterPro"/>
</dbReference>
<dbReference type="EMBL" id="JACHFR010000002">
    <property type="protein sequence ID" value="MBB5218796.1"/>
    <property type="molecule type" value="Genomic_DNA"/>
</dbReference>
<evidence type="ECO:0000256" key="3">
    <source>
        <dbReference type="PROSITE-ProRule" id="PRU00339"/>
    </source>
</evidence>
<evidence type="ECO:0000256" key="1">
    <source>
        <dbReference type="ARBA" id="ARBA00022737"/>
    </source>
</evidence>
<organism evidence="5 6">
    <name type="scientific">Treponema rectale</name>
    <dbReference type="NCBI Taxonomy" id="744512"/>
    <lineage>
        <taxon>Bacteria</taxon>
        <taxon>Pseudomonadati</taxon>
        <taxon>Spirochaetota</taxon>
        <taxon>Spirochaetia</taxon>
        <taxon>Spirochaetales</taxon>
        <taxon>Treponemataceae</taxon>
        <taxon>Treponema</taxon>
    </lineage>
</organism>
<dbReference type="GO" id="GO:0004519">
    <property type="term" value="F:endonuclease activity"/>
    <property type="evidence" value="ECO:0007669"/>
    <property type="project" value="InterPro"/>
</dbReference>
<dbReference type="Pfam" id="PF07719">
    <property type="entry name" value="TPR_2"/>
    <property type="match status" value="1"/>
</dbReference>
<comment type="caution">
    <text evidence="5">The sequence shown here is derived from an EMBL/GenBank/DDBJ whole genome shotgun (WGS) entry which is preliminary data.</text>
</comment>
<gene>
    <name evidence="5" type="ORF">HNP77_001165</name>
</gene>
<dbReference type="InterPro" id="IPR019734">
    <property type="entry name" value="TPR_rpt"/>
</dbReference>
<dbReference type="InterPro" id="IPR007560">
    <property type="entry name" value="Restrct_endonuc_IV_Mrr"/>
</dbReference>
<evidence type="ECO:0000259" key="4">
    <source>
        <dbReference type="Pfam" id="PF04471"/>
    </source>
</evidence>
<dbReference type="SMART" id="SM00028">
    <property type="entry name" value="TPR"/>
    <property type="match status" value="5"/>
</dbReference>
<feature type="repeat" description="TPR" evidence="3">
    <location>
        <begin position="131"/>
        <end position="164"/>
    </location>
</feature>
<name>A0A840SFW0_9SPIR</name>
<dbReference type="Proteomes" id="UP000578697">
    <property type="component" value="Unassembled WGS sequence"/>
</dbReference>
<feature type="domain" description="Restriction endonuclease type IV Mrr" evidence="4">
    <location>
        <begin position="385"/>
        <end position="441"/>
    </location>
</feature>
<protein>
    <submittedName>
        <fullName evidence="5">Tetratricopeptide (TPR) repeat protein</fullName>
    </submittedName>
</protein>
<dbReference type="Pfam" id="PF04471">
    <property type="entry name" value="Mrr_cat"/>
    <property type="match status" value="1"/>
</dbReference>
<evidence type="ECO:0000256" key="2">
    <source>
        <dbReference type="ARBA" id="ARBA00022803"/>
    </source>
</evidence>
<dbReference type="PROSITE" id="PS50005">
    <property type="entry name" value="TPR"/>
    <property type="match status" value="2"/>
</dbReference>
<dbReference type="InterPro" id="IPR011990">
    <property type="entry name" value="TPR-like_helical_dom_sf"/>
</dbReference>
<dbReference type="Pfam" id="PF14559">
    <property type="entry name" value="TPR_19"/>
    <property type="match status" value="1"/>
</dbReference>
<dbReference type="GO" id="GO:0003677">
    <property type="term" value="F:DNA binding"/>
    <property type="evidence" value="ECO:0007669"/>
    <property type="project" value="InterPro"/>
</dbReference>
<dbReference type="AlphaFoldDB" id="A0A840SFW0"/>
<keyword evidence="2 3" id="KW-0802">TPR repeat</keyword>
<evidence type="ECO:0000313" key="5">
    <source>
        <dbReference type="EMBL" id="MBB5218796.1"/>
    </source>
</evidence>
<dbReference type="PANTHER" id="PTHR44943">
    <property type="entry name" value="CELLULOSE SYNTHASE OPERON PROTEIN C"/>
    <property type="match status" value="1"/>
</dbReference>
<accession>A0A840SFW0</accession>
<keyword evidence="6" id="KW-1185">Reference proteome</keyword>
<reference evidence="5 6" key="1">
    <citation type="submission" date="2020-08" db="EMBL/GenBank/DDBJ databases">
        <title>Genomic Encyclopedia of Type Strains, Phase IV (KMG-IV): sequencing the most valuable type-strain genomes for metagenomic binning, comparative biology and taxonomic classification.</title>
        <authorList>
            <person name="Goeker M."/>
        </authorList>
    </citation>
    <scope>NUCLEOTIDE SEQUENCE [LARGE SCALE GENOMIC DNA]</scope>
    <source>
        <strain evidence="5 6">DSM 103679</strain>
    </source>
</reference>
<proteinExistence type="predicted"/>
<dbReference type="InterPro" id="IPR051685">
    <property type="entry name" value="Ycf3/AcsC/BcsC/TPR_MFPF"/>
</dbReference>
<keyword evidence="1" id="KW-0677">Repeat</keyword>